<dbReference type="EMBL" id="JAMQGM010000014">
    <property type="protein sequence ID" value="MCM2576967.1"/>
    <property type="molecule type" value="Genomic_DNA"/>
</dbReference>
<dbReference type="Gene3D" id="3.40.50.150">
    <property type="entry name" value="Vaccinia Virus protein VP39"/>
    <property type="match status" value="1"/>
</dbReference>
<evidence type="ECO:0000313" key="5">
    <source>
        <dbReference type="EMBL" id="MCM2576967.1"/>
    </source>
</evidence>
<feature type="region of interest" description="Disordered" evidence="3">
    <location>
        <begin position="214"/>
        <end position="249"/>
    </location>
</feature>
<sequence>MNADRWLAETRTSYDTVAVDYAALVRDALAEAPYLRAALALFADLVHAVGGGPVADVGCGPGHVTAHLHELGVDAFGIDLSPVMIDVARRDHPHLRFEVGSMTDLGLSDASVAGLLASWSLIHIPDAAVPTVFGHFWRVLRPGAPLLLGFHAGNESRLKTQGYGGHPMNVHVHRRRPAEVAARLRDAGFTVEAHMLLDPDESIPGAVLFARRPATPAGADGDFAKHPRRCPPTPRSGAARAGEASRPRR</sequence>
<evidence type="ECO:0000259" key="4">
    <source>
        <dbReference type="Pfam" id="PF13649"/>
    </source>
</evidence>
<comment type="caution">
    <text evidence="5">The sequence shown here is derived from an EMBL/GenBank/DDBJ whole genome shotgun (WGS) entry which is preliminary data.</text>
</comment>
<feature type="domain" description="Methyltransferase" evidence="4">
    <location>
        <begin position="54"/>
        <end position="143"/>
    </location>
</feature>
<dbReference type="Proteomes" id="UP001167160">
    <property type="component" value="Unassembled WGS sequence"/>
</dbReference>
<dbReference type="SUPFAM" id="SSF53335">
    <property type="entry name" value="S-adenosyl-L-methionine-dependent methyltransferases"/>
    <property type="match status" value="1"/>
</dbReference>
<dbReference type="Pfam" id="PF13649">
    <property type="entry name" value="Methyltransf_25"/>
    <property type="match status" value="1"/>
</dbReference>
<dbReference type="InterPro" id="IPR029063">
    <property type="entry name" value="SAM-dependent_MTases_sf"/>
</dbReference>
<organism evidence="5 6">
    <name type="scientific">Streptomyces meridianus</name>
    <dbReference type="NCBI Taxonomy" id="2938945"/>
    <lineage>
        <taxon>Bacteria</taxon>
        <taxon>Bacillati</taxon>
        <taxon>Actinomycetota</taxon>
        <taxon>Actinomycetes</taxon>
        <taxon>Kitasatosporales</taxon>
        <taxon>Streptomycetaceae</taxon>
        <taxon>Streptomyces</taxon>
    </lineage>
</organism>
<reference evidence="5" key="1">
    <citation type="journal article" date="2023" name="Int. J. Syst. Evol. Microbiol.">
        <title>Streptomyces meridianus sp. nov. isolated from brackish water of the Tagus estuary in Alcochete, Portugal.</title>
        <authorList>
            <person name="Santos J.D.N."/>
            <person name="Klimek D."/>
            <person name="Calusinska M."/>
            <person name="Lobo Da Cunha A."/>
            <person name="Catita J."/>
            <person name="Goncalves H."/>
            <person name="Gonzalez I."/>
            <person name="Reyes F."/>
            <person name="Lage O.M."/>
        </authorList>
    </citation>
    <scope>NUCLEOTIDE SEQUENCE</scope>
    <source>
        <strain evidence="5">MTZ3.1</strain>
    </source>
</reference>
<name>A0ABT0X352_9ACTN</name>
<evidence type="ECO:0000256" key="3">
    <source>
        <dbReference type="SAM" id="MobiDB-lite"/>
    </source>
</evidence>
<protein>
    <submittedName>
        <fullName evidence="5">Class I SAM-dependent methyltransferase</fullName>
    </submittedName>
</protein>
<evidence type="ECO:0000256" key="2">
    <source>
        <dbReference type="ARBA" id="ARBA00022679"/>
    </source>
</evidence>
<dbReference type="PANTHER" id="PTHR43861">
    <property type="entry name" value="TRANS-ACONITATE 2-METHYLTRANSFERASE-RELATED"/>
    <property type="match status" value="1"/>
</dbReference>
<keyword evidence="2" id="KW-0808">Transferase</keyword>
<dbReference type="GO" id="GO:0032259">
    <property type="term" value="P:methylation"/>
    <property type="evidence" value="ECO:0007669"/>
    <property type="project" value="UniProtKB-KW"/>
</dbReference>
<accession>A0ABT0X352</accession>
<keyword evidence="6" id="KW-1185">Reference proteome</keyword>
<gene>
    <name evidence="5" type="ORF">M1E25_06290</name>
</gene>
<dbReference type="InterPro" id="IPR041698">
    <property type="entry name" value="Methyltransf_25"/>
</dbReference>
<dbReference type="PANTHER" id="PTHR43861:SF1">
    <property type="entry name" value="TRANS-ACONITATE 2-METHYLTRANSFERASE"/>
    <property type="match status" value="1"/>
</dbReference>
<evidence type="ECO:0000256" key="1">
    <source>
        <dbReference type="ARBA" id="ARBA00022603"/>
    </source>
</evidence>
<keyword evidence="1 5" id="KW-0489">Methyltransferase</keyword>
<dbReference type="GO" id="GO:0008168">
    <property type="term" value="F:methyltransferase activity"/>
    <property type="evidence" value="ECO:0007669"/>
    <property type="project" value="UniProtKB-KW"/>
</dbReference>
<evidence type="ECO:0000313" key="6">
    <source>
        <dbReference type="Proteomes" id="UP001167160"/>
    </source>
</evidence>
<dbReference type="CDD" id="cd02440">
    <property type="entry name" value="AdoMet_MTases"/>
    <property type="match status" value="1"/>
</dbReference>
<dbReference type="RefSeq" id="WP_251410910.1">
    <property type="nucleotide sequence ID" value="NZ_JAMQGM010000014.1"/>
</dbReference>
<proteinExistence type="predicted"/>